<feature type="domain" description="RNA-binding protein KhpB N-terminal" evidence="1">
    <location>
        <begin position="5"/>
        <end position="52"/>
    </location>
</feature>
<dbReference type="InterPro" id="IPR046865">
    <property type="entry name" value="FapA_b_solenoid"/>
</dbReference>
<keyword evidence="3" id="KW-1185">Reference proteome</keyword>
<dbReference type="InterPro" id="IPR032782">
    <property type="entry name" value="KhpB_N"/>
</dbReference>
<dbReference type="AlphaFoldDB" id="A0A937FGT4"/>
<dbReference type="RefSeq" id="WP_202768271.1">
    <property type="nucleotide sequence ID" value="NZ_JAESWA010000023.1"/>
</dbReference>
<evidence type="ECO:0000313" key="2">
    <source>
        <dbReference type="EMBL" id="MBL4932888.1"/>
    </source>
</evidence>
<reference evidence="2" key="1">
    <citation type="submission" date="2021-01" db="EMBL/GenBank/DDBJ databases">
        <title>Genome public.</title>
        <authorList>
            <person name="Liu C."/>
            <person name="Sun Q."/>
        </authorList>
    </citation>
    <scope>NUCLEOTIDE SEQUENCE</scope>
    <source>
        <strain evidence="2">YIM B02565</strain>
    </source>
</reference>
<sequence length="651" mass="72543">MGKIVFKGENLEKVLNKASLELNIPSNELNYKVINEKHGIFKKSIEIEVEVAEEAQVDQVETAKEEKEVISEFDGAVRIEDGVIHVRDPKENGKPAEIFISSYLECFIDGKEVSGRTRVFENNKIEFVIGEQKSKRNIDIKIDQDAMEAKISISYIPEIKYAIKDADETMLLDIQLEEKEIQFPPKFSVDDIKTILREKNVVFGLIEENIKEASTLEKVEDMEVAKGIPVKNDIPDELKIYFSESNQSRGEDDLSRVDYKNFYSIANIKTEEILAEIINGEDGTNGTNIFGKELKRKAAGKLNIKTGEGCKLEDNKIIATTEGRPCLKSGVFQVNKVLMQDIDVDMKSGNISFIGDIHIKGEVKDGMRVDAGNTLIVEKNVSTSTLVARGDILIKGNCIGGTIIAGGDNTVVVNEMTLLGGIKEDLCALIEAVVQVKERNLFGKGLKDGEIIRLLLDKKFKRLLTKSIIYLRDTSKEELQNDKLKFFLKNNIFGLGATNIKSHTELYNIIDLIDAKNEILKSQVKLPVNLTLAYAQDCRIQASGDIIFTGTGSYLSHVEALGEIHFKGNNSVVRGGVIKSEKEIRCKIVGSEGGGKTQLITGKKGHIYADVAYIGTCLLFGLREYVFEEDSKNVHAYLDEDNELIVEKFVL</sequence>
<dbReference type="PANTHER" id="PTHR38032:SF1">
    <property type="entry name" value="RNA-BINDING PROTEIN KHPB N-TERMINAL DOMAIN-CONTAINING PROTEIN"/>
    <property type="match status" value="1"/>
</dbReference>
<proteinExistence type="predicted"/>
<dbReference type="InterPro" id="IPR005646">
    <property type="entry name" value="FapA"/>
</dbReference>
<evidence type="ECO:0000313" key="3">
    <source>
        <dbReference type="Proteomes" id="UP000623681"/>
    </source>
</evidence>
<dbReference type="Pfam" id="PF20250">
    <property type="entry name" value="FapA_N"/>
    <property type="match status" value="1"/>
</dbReference>
<gene>
    <name evidence="2" type="ORF">JK634_13830</name>
</gene>
<dbReference type="EMBL" id="JAESWA010000023">
    <property type="protein sequence ID" value="MBL4932888.1"/>
    <property type="molecule type" value="Genomic_DNA"/>
</dbReference>
<accession>A0A937FGT4</accession>
<dbReference type="Pfam" id="PF03961">
    <property type="entry name" value="FapA"/>
    <property type="match status" value="1"/>
</dbReference>
<dbReference type="Proteomes" id="UP000623681">
    <property type="component" value="Unassembled WGS sequence"/>
</dbReference>
<name>A0A937FGT4_9CLOT</name>
<organism evidence="2 3">
    <name type="scientific">Clostridium paridis</name>
    <dbReference type="NCBI Taxonomy" id="2803863"/>
    <lineage>
        <taxon>Bacteria</taxon>
        <taxon>Bacillati</taxon>
        <taxon>Bacillota</taxon>
        <taxon>Clostridia</taxon>
        <taxon>Eubacteriales</taxon>
        <taxon>Clostridiaceae</taxon>
        <taxon>Clostridium</taxon>
    </lineage>
</organism>
<dbReference type="Pfam" id="PF14804">
    <property type="entry name" value="Jag_N"/>
    <property type="match status" value="1"/>
</dbReference>
<dbReference type="InterPro" id="IPR046866">
    <property type="entry name" value="FapA_N"/>
</dbReference>
<evidence type="ECO:0000259" key="1">
    <source>
        <dbReference type="SMART" id="SM01245"/>
    </source>
</evidence>
<dbReference type="PANTHER" id="PTHR38032">
    <property type="entry name" value="POLYMERASE-RELATED"/>
    <property type="match status" value="1"/>
</dbReference>
<protein>
    <submittedName>
        <fullName evidence="2">DUF342 domain-containing protein</fullName>
    </submittedName>
</protein>
<dbReference type="SMART" id="SM01245">
    <property type="entry name" value="Jag_N"/>
    <property type="match status" value="1"/>
</dbReference>
<comment type="caution">
    <text evidence="2">The sequence shown here is derived from an EMBL/GenBank/DDBJ whole genome shotgun (WGS) entry which is preliminary data.</text>
</comment>